<keyword evidence="3 9" id="KW-0031">Aminopeptidase</keyword>
<keyword evidence="5 9" id="KW-0479">Metal-binding</keyword>
<dbReference type="SUPFAM" id="SSF53187">
    <property type="entry name" value="Zn-dependent exopeptidases"/>
    <property type="match status" value="1"/>
</dbReference>
<sequence length="441" mass="48280">MPSIDPELRRPAQHLLRFIDASPTPWHAAAALVEWLEEEGFSALDERSPWILAPGGRHYVLRDDSSLIAFIVGNDDPVRAGFRLVGAHTDSPGLRLKPQAPHAADPMLRLGVEVYGSPILATWTDRDLSLAGRVVLRSEPPSVCLVDFGAPLLRLPNLAIHMNRKVNDEGLKLDRQTELPLLLEVLADELPPQARFRQLLAERLECGPEAIVSWELSVYDTHKGAFWGPAQEFLAAARLDNLASCHAAIRALIAEEETAATRVCALFDHEEVGSESFKGAAGAFLRDVLERIGAALGLDGPARQQALAASFLVSADMAHAYQPNFPQGYDGEHKVRVNGGPVIKTNANLRYTTEALSQALFIGWCEEAEVPWQHYVHRTDLPCGSTIGPLTSARLGVRSIDVGNPLWAMHSVRESAGVVDHAWMIRVLERFFACPLLPVSG</sequence>
<dbReference type="GO" id="GO:0006508">
    <property type="term" value="P:proteolysis"/>
    <property type="evidence" value="ECO:0007669"/>
    <property type="project" value="UniProtKB-KW"/>
</dbReference>
<dbReference type="AlphaFoldDB" id="A0AAU9C4K2"/>
<evidence type="ECO:0000313" key="12">
    <source>
        <dbReference type="Proteomes" id="UP001321825"/>
    </source>
</evidence>
<name>A0AAU9C4K2_9GAMM</name>
<gene>
    <name evidence="11" type="ORF">MIT9_P0320</name>
</gene>
<proteinExistence type="inferred from homology"/>
<dbReference type="RefSeq" id="WP_317705694.1">
    <property type="nucleotide sequence ID" value="NZ_AP024714.1"/>
</dbReference>
<dbReference type="Gene3D" id="2.30.250.10">
    <property type="entry name" value="Aminopeptidase i, Domain 2"/>
    <property type="match status" value="1"/>
</dbReference>
<dbReference type="GO" id="GO:0008237">
    <property type="term" value="F:metallopeptidase activity"/>
    <property type="evidence" value="ECO:0007669"/>
    <property type="project" value="UniProtKB-KW"/>
</dbReference>
<dbReference type="PANTHER" id="PTHR28570">
    <property type="entry name" value="ASPARTYL AMINOPEPTIDASE"/>
    <property type="match status" value="1"/>
</dbReference>
<dbReference type="GO" id="GO:0008270">
    <property type="term" value="F:zinc ion binding"/>
    <property type="evidence" value="ECO:0007669"/>
    <property type="project" value="InterPro"/>
</dbReference>
<dbReference type="GO" id="GO:0005737">
    <property type="term" value="C:cytoplasm"/>
    <property type="evidence" value="ECO:0007669"/>
    <property type="project" value="UniProtKB-ARBA"/>
</dbReference>
<evidence type="ECO:0000256" key="6">
    <source>
        <dbReference type="ARBA" id="ARBA00022801"/>
    </source>
</evidence>
<dbReference type="Proteomes" id="UP001321825">
    <property type="component" value="Chromosome"/>
</dbReference>
<keyword evidence="4 9" id="KW-0645">Protease</keyword>
<comment type="similarity">
    <text evidence="2 9">Belongs to the peptidase M18 family.</text>
</comment>
<dbReference type="PRINTS" id="PR00932">
    <property type="entry name" value="AMINO1PTASE"/>
</dbReference>
<keyword evidence="12" id="KW-1185">Reference proteome</keyword>
<dbReference type="Pfam" id="PF02127">
    <property type="entry name" value="Peptidase_M18"/>
    <property type="match status" value="1"/>
</dbReference>
<evidence type="ECO:0000256" key="8">
    <source>
        <dbReference type="ARBA" id="ARBA00023049"/>
    </source>
</evidence>
<keyword evidence="6 9" id="KW-0378">Hydrolase</keyword>
<evidence type="ECO:0000256" key="1">
    <source>
        <dbReference type="ARBA" id="ARBA00001947"/>
    </source>
</evidence>
<dbReference type="InterPro" id="IPR001948">
    <property type="entry name" value="Peptidase_M18"/>
</dbReference>
<dbReference type="KEGG" id="mcau:MIT9_P0320"/>
<dbReference type="PANTHER" id="PTHR28570:SF3">
    <property type="entry name" value="ASPARTYL AMINOPEPTIDASE"/>
    <property type="match status" value="1"/>
</dbReference>
<evidence type="ECO:0000256" key="3">
    <source>
        <dbReference type="ARBA" id="ARBA00022438"/>
    </source>
</evidence>
<protein>
    <recommendedName>
        <fullName evidence="10">M18 family aminopeptidase</fullName>
        <ecNumber evidence="10">3.4.11.-</ecNumber>
    </recommendedName>
</protein>
<evidence type="ECO:0000256" key="5">
    <source>
        <dbReference type="ARBA" id="ARBA00022723"/>
    </source>
</evidence>
<keyword evidence="7 9" id="KW-0862">Zinc</keyword>
<dbReference type="EC" id="3.4.11.-" evidence="10"/>
<keyword evidence="8 9" id="KW-0482">Metalloprotease</keyword>
<dbReference type="EMBL" id="AP024714">
    <property type="protein sequence ID" value="BCX80744.1"/>
    <property type="molecule type" value="Genomic_DNA"/>
</dbReference>
<evidence type="ECO:0000256" key="7">
    <source>
        <dbReference type="ARBA" id="ARBA00022833"/>
    </source>
</evidence>
<dbReference type="SUPFAM" id="SSF101821">
    <property type="entry name" value="Aminopeptidase/glucanase lid domain"/>
    <property type="match status" value="1"/>
</dbReference>
<evidence type="ECO:0000256" key="4">
    <source>
        <dbReference type="ARBA" id="ARBA00022670"/>
    </source>
</evidence>
<dbReference type="GO" id="GO:0004177">
    <property type="term" value="F:aminopeptidase activity"/>
    <property type="evidence" value="ECO:0007669"/>
    <property type="project" value="UniProtKB-KW"/>
</dbReference>
<dbReference type="InterPro" id="IPR023358">
    <property type="entry name" value="Peptidase_M18_dom2"/>
</dbReference>
<accession>A0AAU9C4K2</accession>
<evidence type="ECO:0000256" key="9">
    <source>
        <dbReference type="RuleBase" id="RU004386"/>
    </source>
</evidence>
<organism evidence="11 12">
    <name type="scientific">Methylomarinovum caldicuralii</name>
    <dbReference type="NCBI Taxonomy" id="438856"/>
    <lineage>
        <taxon>Bacteria</taxon>
        <taxon>Pseudomonadati</taxon>
        <taxon>Pseudomonadota</taxon>
        <taxon>Gammaproteobacteria</taxon>
        <taxon>Methylococcales</taxon>
        <taxon>Methylothermaceae</taxon>
        <taxon>Methylomarinovum</taxon>
    </lineage>
</organism>
<dbReference type="CDD" id="cd05658">
    <property type="entry name" value="M18_DAP"/>
    <property type="match status" value="1"/>
</dbReference>
<dbReference type="NCBIfam" id="NF002759">
    <property type="entry name" value="PRK02813.1"/>
    <property type="match status" value="1"/>
</dbReference>
<evidence type="ECO:0000256" key="10">
    <source>
        <dbReference type="RuleBase" id="RU004387"/>
    </source>
</evidence>
<comment type="cofactor">
    <cofactor evidence="1 10">
        <name>Zn(2+)</name>
        <dbReference type="ChEBI" id="CHEBI:29105"/>
    </cofactor>
</comment>
<evidence type="ECO:0000256" key="2">
    <source>
        <dbReference type="ARBA" id="ARBA00008290"/>
    </source>
</evidence>
<reference evidence="12" key="1">
    <citation type="journal article" date="2024" name="Int. J. Syst. Evol. Microbiol.">
        <title>Methylomarinovum tepidoasis sp. nov., a moderately thermophilic methanotroph of the family Methylothermaceae isolated from a deep-sea hydrothermal field.</title>
        <authorList>
            <person name="Hirayama H."/>
            <person name="Takaki Y."/>
            <person name="Abe M."/>
            <person name="Miyazaki M."/>
            <person name="Uematsu K."/>
            <person name="Matsui Y."/>
            <person name="Takai K."/>
        </authorList>
    </citation>
    <scope>NUCLEOTIDE SEQUENCE [LARGE SCALE GENOMIC DNA]</scope>
    <source>
        <strain evidence="12">IT-9</strain>
    </source>
</reference>
<dbReference type="Gene3D" id="3.40.630.10">
    <property type="entry name" value="Zn peptidases"/>
    <property type="match status" value="1"/>
</dbReference>
<evidence type="ECO:0000313" key="11">
    <source>
        <dbReference type="EMBL" id="BCX80744.1"/>
    </source>
</evidence>